<dbReference type="Proteomes" id="UP000443090">
    <property type="component" value="Unassembled WGS sequence"/>
</dbReference>
<feature type="region of interest" description="Disordered" evidence="10">
    <location>
        <begin position="1"/>
        <end position="26"/>
    </location>
</feature>
<feature type="region of interest" description="Disordered" evidence="10">
    <location>
        <begin position="1101"/>
        <end position="1141"/>
    </location>
</feature>
<evidence type="ECO:0000256" key="7">
    <source>
        <dbReference type="ARBA" id="ARBA00023242"/>
    </source>
</evidence>
<evidence type="ECO:0000259" key="11">
    <source>
        <dbReference type="Pfam" id="PF08638"/>
    </source>
</evidence>
<dbReference type="PANTHER" id="PTHR12809">
    <property type="entry name" value="MEDIATOR COMPLEX SUBUNIT"/>
    <property type="match status" value="1"/>
</dbReference>
<gene>
    <name evidence="12" type="primary">RGR1</name>
    <name evidence="12" type="ORF">LOCC1_G003789</name>
</gene>
<dbReference type="GO" id="GO:0006357">
    <property type="term" value="P:regulation of transcription by RNA polymerase II"/>
    <property type="evidence" value="ECO:0007669"/>
    <property type="project" value="InterPro"/>
</dbReference>
<accession>A0A8H8RZ94</accession>
<evidence type="ECO:0000256" key="9">
    <source>
        <dbReference type="RuleBase" id="RU365082"/>
    </source>
</evidence>
<organism evidence="12 13">
    <name type="scientific">Lachnellula occidentalis</name>
    <dbReference type="NCBI Taxonomy" id="215460"/>
    <lineage>
        <taxon>Eukaryota</taxon>
        <taxon>Fungi</taxon>
        <taxon>Dikarya</taxon>
        <taxon>Ascomycota</taxon>
        <taxon>Pezizomycotina</taxon>
        <taxon>Leotiomycetes</taxon>
        <taxon>Helotiales</taxon>
        <taxon>Lachnaceae</taxon>
        <taxon>Lachnellula</taxon>
    </lineage>
</organism>
<dbReference type="EMBL" id="QGMI01000277">
    <property type="protein sequence ID" value="TVY43483.1"/>
    <property type="molecule type" value="Genomic_DNA"/>
</dbReference>
<evidence type="ECO:0000256" key="6">
    <source>
        <dbReference type="ARBA" id="ARBA00023163"/>
    </source>
</evidence>
<dbReference type="AlphaFoldDB" id="A0A8H8RZ94"/>
<feature type="domain" description="Mediator complex subunit MED14 N-terminal" evidence="11">
    <location>
        <begin position="97"/>
        <end position="292"/>
    </location>
</feature>
<evidence type="ECO:0000313" key="12">
    <source>
        <dbReference type="EMBL" id="TVY43483.1"/>
    </source>
</evidence>
<comment type="caution">
    <text evidence="12">The sequence shown here is derived from an EMBL/GenBank/DDBJ whole genome shotgun (WGS) entry which is preliminary data.</text>
</comment>
<evidence type="ECO:0000256" key="4">
    <source>
        <dbReference type="ARBA" id="ARBA00023015"/>
    </source>
</evidence>
<keyword evidence="6 9" id="KW-0804">Transcription</keyword>
<evidence type="ECO:0000256" key="8">
    <source>
        <dbReference type="ARBA" id="ARBA00032007"/>
    </source>
</evidence>
<evidence type="ECO:0000313" key="13">
    <source>
        <dbReference type="Proteomes" id="UP000443090"/>
    </source>
</evidence>
<dbReference type="InterPro" id="IPR055122">
    <property type="entry name" value="Med14_N"/>
</dbReference>
<feature type="compositionally biased region" description="Low complexity" evidence="10">
    <location>
        <begin position="1111"/>
        <end position="1128"/>
    </location>
</feature>
<name>A0A8H8RZ94_9HELO</name>
<sequence>MPGVIMENGSRNGSHTNHDRDQRLNGVNGAGYAIEKGKAREEPLQNVTPVSPPIPNGLKASMVEGHQNGGDGAIPKDVKAQLDQLPPEILHITQGYLSLSSLLSRLAQKTHNDLTRTITDMAQMSLPAAAANGNISHGMSNDDNSQENLAKKLRLLNFAQDAHTEWTKALIITNWSRRSEDSYYDFAINELMEVKRSLVHARLPNPDLKTALAVLTTGKASWMPELGYIQPPPLTAKEILKSLENLNTLLSIRLSLQEYDSIPIHFMDYTIKSGRATFNVAGEFAVDLTIADEDPETQFWFIDFRFLFSPSLSDVPPHVRFHIESRVNEALMKDGLPGCYKLLHNMVLTHKISEFRRQAVGLARGKWIDGLKVEALNRALSVQYWLDRYGRKGPKSWIILGVHSGKRKVGRPHPKDTSRLSLRWFRDSKEVKEVDIPFDVVDISAESLLKTVIANHVDHILTSTYEKLRLKPLFASHEAVLSVFTSKTKPAESELKVQLTNDRHLTVRIEPITGRFVLGPSSRLAVEFEFKLNDQCNDPATNAHNFIEEMRQRAVRDDILLRGVSLGWIRVTNPGIKLDDLRSVVPKETSQVLWLQRPGWVKNWYFAVSMSVSGERWWLIETTDPSPDASTAPTVRNQKRDTSVKISSSIPIPIQNISPTPSYDFMANLHVFAAALVSHYANLKALHGRRTRHKLQSCNTTPSSVKVPAIYLQLSELIATLGPDKKSIMGKNMALKDIVQLTFQGLETRTRRSKDTQAITSPTVQQTQPSVPALSASSIPIQKLGLPHEDVFVMTEARMIFSPPPQALKMIKENIDRDIAFHQTSGAFALRLRSRVGESIVSSLIERVVRIERLVSFIKILQAQEKSIQCKTISLGRITFTYGKINPNAGGDVMEVDGSGPREFTAVVDFSTADNMMTLILERGNPHLEIIDHLTRILNGKEGLDGVATLLPLTLPVLQGLDALEMAWASVPKGQAFVNVRAADWYIIRYDISLSPSTGTTSEFRTQKVMFEVRLRHRRGIPWWYIRRTDAREREGDGVDVALKPVWNTAGKGWQGMRVSGVAQANGVEELLGKVDSALRNFVTSNQATQAQPVAPVAPMMQHRAKIPARQQQQQQQPTPNQSQSQSQGRNNVKREVVEID</sequence>
<dbReference type="Pfam" id="PF26204">
    <property type="entry name" value="Med14_fung"/>
    <property type="match status" value="1"/>
</dbReference>
<evidence type="ECO:0000256" key="10">
    <source>
        <dbReference type="SAM" id="MobiDB-lite"/>
    </source>
</evidence>
<dbReference type="GO" id="GO:0070847">
    <property type="term" value="C:core mediator complex"/>
    <property type="evidence" value="ECO:0007669"/>
    <property type="project" value="TreeGrafter"/>
</dbReference>
<evidence type="ECO:0000256" key="1">
    <source>
        <dbReference type="ARBA" id="ARBA00004123"/>
    </source>
</evidence>
<dbReference type="Pfam" id="PF08638">
    <property type="entry name" value="Med14"/>
    <property type="match status" value="1"/>
</dbReference>
<comment type="subcellular location">
    <subcellularLocation>
        <location evidence="1 9">Nucleus</location>
    </subcellularLocation>
</comment>
<proteinExistence type="inferred from homology"/>
<dbReference type="InterPro" id="IPR013947">
    <property type="entry name" value="Mediator_Med14"/>
</dbReference>
<reference evidence="12 13" key="1">
    <citation type="submission" date="2018-05" db="EMBL/GenBank/DDBJ databases">
        <title>Genome sequencing and assembly of the regulated plant pathogen Lachnellula willkommii and related sister species for the development of diagnostic species identification markers.</title>
        <authorList>
            <person name="Giroux E."/>
            <person name="Bilodeau G."/>
        </authorList>
    </citation>
    <scope>NUCLEOTIDE SEQUENCE [LARGE SCALE GENOMIC DNA]</scope>
    <source>
        <strain evidence="12 13">CBS 160.35</strain>
    </source>
</reference>
<protein>
    <recommendedName>
        <fullName evidence="3 9">Mediator of RNA polymerase II transcription subunit 14</fullName>
    </recommendedName>
    <alternativeName>
        <fullName evidence="8 9">Mediator complex subunit 14</fullName>
    </alternativeName>
</protein>
<keyword evidence="13" id="KW-1185">Reference proteome</keyword>
<dbReference type="GO" id="GO:0003712">
    <property type="term" value="F:transcription coregulator activity"/>
    <property type="evidence" value="ECO:0007669"/>
    <property type="project" value="UniProtKB-UniRule"/>
</dbReference>
<keyword evidence="7 9" id="KW-0539">Nucleus</keyword>
<dbReference type="PANTHER" id="PTHR12809:SF2">
    <property type="entry name" value="MEDIATOR OF RNA POLYMERASE II TRANSCRIPTION SUBUNIT 14"/>
    <property type="match status" value="1"/>
</dbReference>
<evidence type="ECO:0000256" key="2">
    <source>
        <dbReference type="ARBA" id="ARBA00007813"/>
    </source>
</evidence>
<dbReference type="GO" id="GO:0016592">
    <property type="term" value="C:mediator complex"/>
    <property type="evidence" value="ECO:0007669"/>
    <property type="project" value="UniProtKB-UniRule"/>
</dbReference>
<comment type="similarity">
    <text evidence="2 9">Belongs to the Mediator complex subunit 14 family.</text>
</comment>
<dbReference type="OrthoDB" id="205099at2759"/>
<evidence type="ECO:0000256" key="3">
    <source>
        <dbReference type="ARBA" id="ARBA00019619"/>
    </source>
</evidence>
<evidence type="ECO:0000256" key="5">
    <source>
        <dbReference type="ARBA" id="ARBA00023159"/>
    </source>
</evidence>
<comment type="function">
    <text evidence="9">Component of the Mediator complex, a coactivator involved in the regulated transcription of nearly all RNA polymerase II-dependent genes. Mediator functions as a bridge to convey information from gene-specific regulatory proteins to the basal RNA polymerase II transcription machinery. Mediator is recruited to promoters by direct interactions with regulatory proteins and serves as a scaffold for the assembly of a functional preinitiation complex with RNA polymerase II and the general transcription factors.</text>
</comment>
<keyword evidence="4 9" id="KW-0805">Transcription regulation</keyword>
<keyword evidence="5 9" id="KW-0010">Activator</keyword>
<comment type="subunit">
    <text evidence="9">Component of the Mediator complex.</text>
</comment>